<proteinExistence type="predicted"/>
<dbReference type="EMBL" id="CAJOAZ010012970">
    <property type="protein sequence ID" value="CAF4260435.1"/>
    <property type="molecule type" value="Genomic_DNA"/>
</dbReference>
<accession>A0A820FGS7</accession>
<evidence type="ECO:0000313" key="2">
    <source>
        <dbReference type="Proteomes" id="UP000663844"/>
    </source>
</evidence>
<protein>
    <submittedName>
        <fullName evidence="1">Uncharacterized protein</fullName>
    </submittedName>
</protein>
<name>A0A820FGS7_9BILA</name>
<comment type="caution">
    <text evidence="1">The sequence shown here is derived from an EMBL/GenBank/DDBJ whole genome shotgun (WGS) entry which is preliminary data.</text>
</comment>
<evidence type="ECO:0000313" key="1">
    <source>
        <dbReference type="EMBL" id="CAF4260435.1"/>
    </source>
</evidence>
<organism evidence="1 2">
    <name type="scientific">Adineta steineri</name>
    <dbReference type="NCBI Taxonomy" id="433720"/>
    <lineage>
        <taxon>Eukaryota</taxon>
        <taxon>Metazoa</taxon>
        <taxon>Spiralia</taxon>
        <taxon>Gnathifera</taxon>
        <taxon>Rotifera</taxon>
        <taxon>Eurotatoria</taxon>
        <taxon>Bdelloidea</taxon>
        <taxon>Adinetida</taxon>
        <taxon>Adinetidae</taxon>
        <taxon>Adineta</taxon>
    </lineage>
</organism>
<dbReference type="AlphaFoldDB" id="A0A820FGS7"/>
<reference evidence="1" key="1">
    <citation type="submission" date="2021-02" db="EMBL/GenBank/DDBJ databases">
        <authorList>
            <person name="Nowell W R."/>
        </authorList>
    </citation>
    <scope>NUCLEOTIDE SEQUENCE</scope>
</reference>
<dbReference type="Proteomes" id="UP000663844">
    <property type="component" value="Unassembled WGS sequence"/>
</dbReference>
<gene>
    <name evidence="1" type="ORF">OXD698_LOCUS43941</name>
</gene>
<sequence length="57" mass="5815">QCTAGLKVCTFSTSYPLTSGASGYTALQGGSGPWAASVKGVWTSSSSGILAFNWFGY</sequence>
<feature type="non-terminal residue" evidence="1">
    <location>
        <position position="1"/>
    </location>
</feature>